<feature type="region of interest" description="Disordered" evidence="1">
    <location>
        <begin position="667"/>
        <end position="721"/>
    </location>
</feature>
<feature type="region of interest" description="Disordered" evidence="1">
    <location>
        <begin position="221"/>
        <end position="245"/>
    </location>
</feature>
<feature type="region of interest" description="Disordered" evidence="1">
    <location>
        <begin position="840"/>
        <end position="923"/>
    </location>
</feature>
<feature type="region of interest" description="Disordered" evidence="1">
    <location>
        <begin position="769"/>
        <end position="816"/>
    </location>
</feature>
<sequence>MAAVSLRLDGLSEVTELESIPLPYKTLYHTLVFKNEMPIDLLRERRQTGSEQLMTWIKAALKLLESVSESQQYQQRQQLDEDEDEELEAEIQDVVSGFGQYEPTIESSIQILVELEKAIAHRSSSSSSLSSSAYDVDEGFNESRDCLTPEMEILQERWSHLRGIIGDLTGSVREHQRLRDGIQSVRNTSELAQQAIGILEKCLKDIASDRKRTAEIALAEASSRNNSTSSLGSNDSTASLRARAQSSGVDSNDMLELDSRIGLLMVQIDALQKTYPECTRSHRSHRKSRSIKQQETGSIAEKKQLIYKLFKELCKSWHSLRTRRDQLWRDLEECDRWRTRIEKMAKQIETMLEPVEVFHRMCLNLLTTLNGQVSTEELSAHGSQLSLTIANLDITDAGAPRILRGSNGDMTDEPVDLELLSSTLQELDEKQNTVAPAIENMFWVQEGEIQHRTKTAPTTPTTAHSQAPHSHQFPPESTTSVTPPSSDTSPMYPSLDMLERQRNLKSRWSNLKTSLDTVGTKLHAHHAYLKEKANLALKKEEPAEDKTLIGSGNSVDGGDWTSATRPTSPTLRRSMTSISQKSTLSTIPPNWSESSNRFLRGKLVSSISTDSPAVKKFMLVKSDAPALDRPRPWCPSVSTSSPSMPGFPLQTSTWGYFILSPGGENGEQIIATPAPLPVRPPTPPKPEPPKINRPPFSPGGNRRYTSLSKPPPSRSALPSRSASVAGYNHVNKSNASVYMTASGDAMEWTQTLRRSTSSSTVKPMVFASRSHNANASTTSFASSKPRRSFTTDPRTIDRRQSISVGSRRRSESISSNYTIQSWKGHELAATGYQGQQYNYNNGDNYTSGNNYNNGNNYTNVNNYNNGNNYTNVNNYNNSNSNGNGSGNSNGNSNNNKANNGRMSSLSSISDTSEDGTIMGTTRHNEHVGVRAMFTKNSSTSSVDSMLSDVSSSLSSVIAGIGNTFGPSMASSLGGSSSNARSPSPYNNMFGSSFAAARSSAALHSAYMASMSSSSSASLKHRSNSSLSGCESRSRSRQEQGRDRSREHISKIVGGMTPIPSASSWMSSMNTGSILSALSFTVPTYNGADT</sequence>
<reference evidence="2" key="1">
    <citation type="journal article" date="2020" name="Fungal Divers.">
        <title>Resolving the Mortierellaceae phylogeny through synthesis of multi-gene phylogenetics and phylogenomics.</title>
        <authorList>
            <person name="Vandepol N."/>
            <person name="Liber J."/>
            <person name="Desiro A."/>
            <person name="Na H."/>
            <person name="Kennedy M."/>
            <person name="Barry K."/>
            <person name="Grigoriev I.V."/>
            <person name="Miller A.N."/>
            <person name="O'Donnell K."/>
            <person name="Stajich J.E."/>
            <person name="Bonito G."/>
        </authorList>
    </citation>
    <scope>NUCLEOTIDE SEQUENCE</scope>
    <source>
        <strain evidence="2">NRRL 2769</strain>
    </source>
</reference>
<dbReference type="AlphaFoldDB" id="A0A9P6T255"/>
<gene>
    <name evidence="2" type="ORF">BGZ80_006332</name>
</gene>
<feature type="region of interest" description="Disordered" evidence="1">
    <location>
        <begin position="547"/>
        <end position="591"/>
    </location>
</feature>
<comment type="caution">
    <text evidence="2">The sequence shown here is derived from an EMBL/GenBank/DDBJ whole genome shotgun (WGS) entry which is preliminary data.</text>
</comment>
<feature type="compositionally biased region" description="Polar residues" evidence="1">
    <location>
        <begin position="235"/>
        <end position="245"/>
    </location>
</feature>
<evidence type="ECO:0000313" key="3">
    <source>
        <dbReference type="Proteomes" id="UP000703661"/>
    </source>
</evidence>
<keyword evidence="3" id="KW-1185">Reference proteome</keyword>
<feature type="region of interest" description="Disordered" evidence="1">
    <location>
        <begin position="453"/>
        <end position="493"/>
    </location>
</feature>
<proteinExistence type="predicted"/>
<feature type="region of interest" description="Disordered" evidence="1">
    <location>
        <begin position="1013"/>
        <end position="1050"/>
    </location>
</feature>
<organism evidence="2 3">
    <name type="scientific">Entomortierella chlamydospora</name>
    <dbReference type="NCBI Taxonomy" id="101097"/>
    <lineage>
        <taxon>Eukaryota</taxon>
        <taxon>Fungi</taxon>
        <taxon>Fungi incertae sedis</taxon>
        <taxon>Mucoromycota</taxon>
        <taxon>Mortierellomycotina</taxon>
        <taxon>Mortierellomycetes</taxon>
        <taxon>Mortierellales</taxon>
        <taxon>Mortierellaceae</taxon>
        <taxon>Entomortierella</taxon>
    </lineage>
</organism>
<evidence type="ECO:0000313" key="2">
    <source>
        <dbReference type="EMBL" id="KAG0019075.1"/>
    </source>
</evidence>
<feature type="compositionally biased region" description="Low complexity" evidence="1">
    <location>
        <begin position="840"/>
        <end position="895"/>
    </location>
</feature>
<dbReference type="EMBL" id="JAAAID010000312">
    <property type="protein sequence ID" value="KAG0019075.1"/>
    <property type="molecule type" value="Genomic_DNA"/>
</dbReference>
<feature type="compositionally biased region" description="Pro residues" evidence="1">
    <location>
        <begin position="674"/>
        <end position="697"/>
    </location>
</feature>
<feature type="compositionally biased region" description="Low complexity" evidence="1">
    <location>
        <begin position="474"/>
        <end position="490"/>
    </location>
</feature>
<feature type="compositionally biased region" description="Low complexity" evidence="1">
    <location>
        <begin position="222"/>
        <end position="234"/>
    </location>
</feature>
<feature type="compositionally biased region" description="Basic and acidic residues" evidence="1">
    <location>
        <begin position="1031"/>
        <end position="1049"/>
    </location>
</feature>
<name>A0A9P6T255_9FUNG</name>
<evidence type="ECO:0008006" key="4">
    <source>
        <dbReference type="Google" id="ProtNLM"/>
    </source>
</evidence>
<accession>A0A9P6T255</accession>
<dbReference type="Proteomes" id="UP000703661">
    <property type="component" value="Unassembled WGS sequence"/>
</dbReference>
<evidence type="ECO:0000256" key="1">
    <source>
        <dbReference type="SAM" id="MobiDB-lite"/>
    </source>
</evidence>
<feature type="compositionally biased region" description="Low complexity" evidence="1">
    <location>
        <begin position="770"/>
        <end position="783"/>
    </location>
</feature>
<feature type="compositionally biased region" description="Polar residues" evidence="1">
    <location>
        <begin position="561"/>
        <end position="591"/>
    </location>
</feature>
<feature type="compositionally biased region" description="Low complexity" evidence="1">
    <location>
        <begin position="1013"/>
        <end position="1030"/>
    </location>
</feature>
<protein>
    <recommendedName>
        <fullName evidence="4">Karyogamy protein</fullName>
    </recommendedName>
</protein>